<organism evidence="2 3">
    <name type="scientific">Candidatus Caccoplasma intestinavium</name>
    <dbReference type="NCBI Taxonomy" id="2840716"/>
    <lineage>
        <taxon>Bacteria</taxon>
        <taxon>Pseudomonadati</taxon>
        <taxon>Bacteroidota</taxon>
        <taxon>Bacteroidia</taxon>
        <taxon>Bacteroidales</taxon>
        <taxon>Bacteroidaceae</taxon>
        <taxon>Bacteroidaceae incertae sedis</taxon>
        <taxon>Candidatus Caccoplasma</taxon>
    </lineage>
</organism>
<dbReference type="Proteomes" id="UP000886722">
    <property type="component" value="Unassembled WGS sequence"/>
</dbReference>
<proteinExistence type="predicted"/>
<dbReference type="EMBL" id="DVKT01000034">
    <property type="protein sequence ID" value="HIT39263.1"/>
    <property type="molecule type" value="Genomic_DNA"/>
</dbReference>
<dbReference type="AlphaFoldDB" id="A0A9D1GE92"/>
<protein>
    <recommendedName>
        <fullName evidence="1">DUF5723 domain-containing protein</fullName>
    </recommendedName>
</protein>
<comment type="caution">
    <text evidence="2">The sequence shown here is derived from an EMBL/GenBank/DDBJ whole genome shotgun (WGS) entry which is preliminary data.</text>
</comment>
<reference evidence="2" key="1">
    <citation type="submission" date="2020-10" db="EMBL/GenBank/DDBJ databases">
        <authorList>
            <person name="Gilroy R."/>
        </authorList>
    </citation>
    <scope>NUCLEOTIDE SEQUENCE</scope>
    <source>
        <strain evidence="2">21143</strain>
    </source>
</reference>
<name>A0A9D1GE92_9BACT</name>
<reference evidence="2" key="2">
    <citation type="journal article" date="2021" name="PeerJ">
        <title>Extensive microbial diversity within the chicken gut microbiome revealed by metagenomics and culture.</title>
        <authorList>
            <person name="Gilroy R."/>
            <person name="Ravi A."/>
            <person name="Getino M."/>
            <person name="Pursley I."/>
            <person name="Horton D.L."/>
            <person name="Alikhan N.F."/>
            <person name="Baker D."/>
            <person name="Gharbi K."/>
            <person name="Hall N."/>
            <person name="Watson M."/>
            <person name="Adriaenssens E.M."/>
            <person name="Foster-Nyarko E."/>
            <person name="Jarju S."/>
            <person name="Secka A."/>
            <person name="Antonio M."/>
            <person name="Oren A."/>
            <person name="Chaudhuri R.R."/>
            <person name="La Ragione R."/>
            <person name="Hildebrand F."/>
            <person name="Pallen M.J."/>
        </authorList>
    </citation>
    <scope>NUCLEOTIDE SEQUENCE</scope>
    <source>
        <strain evidence="2">21143</strain>
    </source>
</reference>
<accession>A0A9D1GE92</accession>
<evidence type="ECO:0000313" key="2">
    <source>
        <dbReference type="EMBL" id="HIT39263.1"/>
    </source>
</evidence>
<evidence type="ECO:0000313" key="3">
    <source>
        <dbReference type="Proteomes" id="UP000886722"/>
    </source>
</evidence>
<sequence>MKSYIKYILTIGLFSVIIAGASAQPLQSAYFLERAPLRHQLNPALIPERGYFTIPGLGNISFNVSSDLNYTTFIYPSDGDKLNTFLSSAVSAEEFDKKIRNSNALNANIGLSILSFGFHKWNGFNTFDISLHSNISFSLPGDLFRFLKNGSEGNVTQYDLKDVSANANAYVEVALGHAHRINDQWTVGAKVKALLGGAQADAHFEKLTLTMAEDQWKIESYGVADLSLAGATLETDAETGEITGFDYDTNGIGLAGGGAGIDLGVTYTPIENLIVSMAITNIGFISWNKNLKGVTPEGEVIYDGFTGIGSDDYTDEYGESQNVFDDQVDDLTDDLEALFKFNEGKAASKRTTWLAPTLTVGAEYQLLKNHISVGVLSTTRFYSNNTHTSLMGSVNFKPLRWLMLGVNGTVSNLANSFGAVLNFGPLFIGADISTMRVTPDYIPLGDLAANINFGISVPLGKDPKLKKHKVYNSVPENL</sequence>
<dbReference type="InterPro" id="IPR043781">
    <property type="entry name" value="DUF5723"/>
</dbReference>
<gene>
    <name evidence="2" type="ORF">IAD06_04415</name>
</gene>
<feature type="domain" description="DUF5723" evidence="1">
    <location>
        <begin position="43"/>
        <end position="431"/>
    </location>
</feature>
<dbReference type="Pfam" id="PF18990">
    <property type="entry name" value="DUF5723"/>
    <property type="match status" value="1"/>
</dbReference>
<evidence type="ECO:0000259" key="1">
    <source>
        <dbReference type="Pfam" id="PF18990"/>
    </source>
</evidence>